<dbReference type="Pfam" id="PF10604">
    <property type="entry name" value="Polyketide_cyc2"/>
    <property type="match status" value="1"/>
</dbReference>
<dbReference type="InterPro" id="IPR023393">
    <property type="entry name" value="START-like_dom_sf"/>
</dbReference>
<comment type="caution">
    <text evidence="1">The sequence shown here is derived from an EMBL/GenBank/DDBJ whole genome shotgun (WGS) entry which is preliminary data.</text>
</comment>
<dbReference type="SUPFAM" id="SSF55961">
    <property type="entry name" value="Bet v1-like"/>
    <property type="match status" value="1"/>
</dbReference>
<accession>A0ABP6Z5B8</accession>
<reference evidence="2" key="1">
    <citation type="journal article" date="2019" name="Int. J. Syst. Evol. Microbiol.">
        <title>The Global Catalogue of Microorganisms (GCM) 10K type strain sequencing project: providing services to taxonomists for standard genome sequencing and annotation.</title>
        <authorList>
            <consortium name="The Broad Institute Genomics Platform"/>
            <consortium name="The Broad Institute Genome Sequencing Center for Infectious Disease"/>
            <person name="Wu L."/>
            <person name="Ma J."/>
        </authorList>
    </citation>
    <scope>NUCLEOTIDE SEQUENCE [LARGE SCALE GENOMIC DNA]</scope>
    <source>
        <strain evidence="2">JCM 16902</strain>
    </source>
</reference>
<organism evidence="1 2">
    <name type="scientific">Kineosporia mesophila</name>
    <dbReference type="NCBI Taxonomy" id="566012"/>
    <lineage>
        <taxon>Bacteria</taxon>
        <taxon>Bacillati</taxon>
        <taxon>Actinomycetota</taxon>
        <taxon>Actinomycetes</taxon>
        <taxon>Kineosporiales</taxon>
        <taxon>Kineosporiaceae</taxon>
        <taxon>Kineosporia</taxon>
    </lineage>
</organism>
<dbReference type="Proteomes" id="UP001501074">
    <property type="component" value="Unassembled WGS sequence"/>
</dbReference>
<evidence type="ECO:0000313" key="1">
    <source>
        <dbReference type="EMBL" id="GAA3597351.1"/>
    </source>
</evidence>
<evidence type="ECO:0000313" key="2">
    <source>
        <dbReference type="Proteomes" id="UP001501074"/>
    </source>
</evidence>
<sequence length="143" mass="15204">MAVVSRTFSVEPAPDVVVAYLADFGHAEEWDPGTVRCVRVDAGPVQVGSQWHNTSKIAGISTELRYTLEQLSPTRVVHVGRNDTATSTETVDVAPDGTGSSVTYTNEVVFNGMAKAASPLAKLIFEKLAGDTVEQLTGALNKL</sequence>
<dbReference type="Gene3D" id="3.30.530.20">
    <property type="match status" value="1"/>
</dbReference>
<proteinExistence type="predicted"/>
<gene>
    <name evidence="1" type="ORF">GCM10022223_10650</name>
</gene>
<dbReference type="InterPro" id="IPR019587">
    <property type="entry name" value="Polyketide_cyclase/dehydratase"/>
</dbReference>
<protein>
    <submittedName>
        <fullName evidence="1">SRPBCC family protein</fullName>
    </submittedName>
</protein>
<dbReference type="RefSeq" id="WP_231485788.1">
    <property type="nucleotide sequence ID" value="NZ_BAAAZO010000002.1"/>
</dbReference>
<keyword evidence="2" id="KW-1185">Reference proteome</keyword>
<dbReference type="EMBL" id="BAAAZO010000002">
    <property type="protein sequence ID" value="GAA3597351.1"/>
    <property type="molecule type" value="Genomic_DNA"/>
</dbReference>
<name>A0ABP6Z5B8_9ACTN</name>